<dbReference type="HOGENOM" id="CLU_044488_0_0_1"/>
<dbReference type="RefSeq" id="XP_008713454.1">
    <property type="nucleotide sequence ID" value="XM_008715232.1"/>
</dbReference>
<feature type="compositionally biased region" description="Basic and acidic residues" evidence="1">
    <location>
        <begin position="159"/>
        <end position="179"/>
    </location>
</feature>
<dbReference type="OrthoDB" id="3858188at2759"/>
<feature type="compositionally biased region" description="Polar residues" evidence="1">
    <location>
        <begin position="20"/>
        <end position="33"/>
    </location>
</feature>
<dbReference type="AlphaFoldDB" id="W2S6R5"/>
<dbReference type="InParanoid" id="W2S6R5"/>
<evidence type="ECO:0000256" key="1">
    <source>
        <dbReference type="SAM" id="MobiDB-lite"/>
    </source>
</evidence>
<accession>W2S6R5</accession>
<feature type="region of interest" description="Disordered" evidence="1">
    <location>
        <begin position="1"/>
        <end position="82"/>
    </location>
</feature>
<organism evidence="2 3">
    <name type="scientific">Cyphellophora europaea (strain CBS 101466)</name>
    <name type="common">Phialophora europaea</name>
    <dbReference type="NCBI Taxonomy" id="1220924"/>
    <lineage>
        <taxon>Eukaryota</taxon>
        <taxon>Fungi</taxon>
        <taxon>Dikarya</taxon>
        <taxon>Ascomycota</taxon>
        <taxon>Pezizomycotina</taxon>
        <taxon>Eurotiomycetes</taxon>
        <taxon>Chaetothyriomycetidae</taxon>
        <taxon>Chaetothyriales</taxon>
        <taxon>Cyphellophoraceae</taxon>
        <taxon>Cyphellophora</taxon>
    </lineage>
</organism>
<dbReference type="VEuPathDB" id="FungiDB:HMPREF1541_10561"/>
<protein>
    <submittedName>
        <fullName evidence="2">Uncharacterized protein</fullName>
    </submittedName>
</protein>
<dbReference type="EMBL" id="KB822715">
    <property type="protein sequence ID" value="ETN44381.1"/>
    <property type="molecule type" value="Genomic_DNA"/>
</dbReference>
<keyword evidence="3" id="KW-1185">Reference proteome</keyword>
<evidence type="ECO:0000313" key="2">
    <source>
        <dbReference type="EMBL" id="ETN44381.1"/>
    </source>
</evidence>
<dbReference type="Proteomes" id="UP000030752">
    <property type="component" value="Unassembled WGS sequence"/>
</dbReference>
<dbReference type="GeneID" id="19977900"/>
<feature type="region of interest" description="Disordered" evidence="1">
    <location>
        <begin position="157"/>
        <end position="200"/>
    </location>
</feature>
<dbReference type="STRING" id="1220924.W2S6R5"/>
<proteinExistence type="predicted"/>
<name>W2S6R5_CYPE1</name>
<sequence>MLDSGSDLSASRWAPRAHARTSSPYYSQISTSPCRAHAHPRATSTTSRSPTRPHHPITSTTSTPTPHARKPHTAPSPTQQRQHSLALFARLSTRLKWRASLLLTAHTFALSPAAHGIGLDATEADAQFRIDFFEFYVLLERCLLLLLGAVGVKVSRGYDPQRDDDSGGPHGHRDRDRGGGARRVVVDGHQSGGYGTSRQRGLIGDSKVVMGGAGHSFHQNLLDALSCADGNPLFDILGTGRVREYIGLAKDLRNGWKETASEVPLVAGDTEENGGVEAEKARLDMRLKRRYADLLSELRLDEMLRVVLGAVEHAGSVAAVEVDRAVAEESQRIATGDADAQGRRLSVDMTDVMADEMIGERPWESMGPGTWEVDEMEF</sequence>
<reference evidence="2 3" key="1">
    <citation type="submission" date="2013-03" db="EMBL/GenBank/DDBJ databases">
        <title>The Genome Sequence of Phialophora europaea CBS 101466.</title>
        <authorList>
            <consortium name="The Broad Institute Genomics Platform"/>
            <person name="Cuomo C."/>
            <person name="de Hoog S."/>
            <person name="Gorbushina A."/>
            <person name="Walker B."/>
            <person name="Young S.K."/>
            <person name="Zeng Q."/>
            <person name="Gargeya S."/>
            <person name="Fitzgerald M."/>
            <person name="Haas B."/>
            <person name="Abouelleil A."/>
            <person name="Allen A.W."/>
            <person name="Alvarado L."/>
            <person name="Arachchi H.M."/>
            <person name="Berlin A.M."/>
            <person name="Chapman S.B."/>
            <person name="Gainer-Dewar J."/>
            <person name="Goldberg J."/>
            <person name="Griggs A."/>
            <person name="Gujja S."/>
            <person name="Hansen M."/>
            <person name="Howarth C."/>
            <person name="Imamovic A."/>
            <person name="Ireland A."/>
            <person name="Larimer J."/>
            <person name="McCowan C."/>
            <person name="Murphy C."/>
            <person name="Pearson M."/>
            <person name="Poon T.W."/>
            <person name="Priest M."/>
            <person name="Roberts A."/>
            <person name="Saif S."/>
            <person name="Shea T."/>
            <person name="Sisk P."/>
            <person name="Sykes S."/>
            <person name="Wortman J."/>
            <person name="Nusbaum C."/>
            <person name="Birren B."/>
        </authorList>
    </citation>
    <scope>NUCLEOTIDE SEQUENCE [LARGE SCALE GENOMIC DNA]</scope>
    <source>
        <strain evidence="2 3">CBS 101466</strain>
    </source>
</reference>
<gene>
    <name evidence="2" type="ORF">HMPREF1541_10561</name>
</gene>
<dbReference type="eggNOG" id="ENOG502SNNV">
    <property type="taxonomic scope" value="Eukaryota"/>
</dbReference>
<feature type="compositionally biased region" description="Low complexity" evidence="1">
    <location>
        <begin position="41"/>
        <end position="66"/>
    </location>
</feature>
<evidence type="ECO:0000313" key="3">
    <source>
        <dbReference type="Proteomes" id="UP000030752"/>
    </source>
</evidence>